<accession>A0A2G4T098</accession>
<dbReference type="InterPro" id="IPR001005">
    <property type="entry name" value="SANT/Myb"/>
</dbReference>
<gene>
    <name evidence="3" type="ORF">RHIMIDRAFT_235200</name>
</gene>
<feature type="domain" description="Myb-like" evidence="2">
    <location>
        <begin position="132"/>
        <end position="183"/>
    </location>
</feature>
<protein>
    <recommendedName>
        <fullName evidence="2">Myb-like domain-containing protein</fullName>
    </recommendedName>
</protein>
<sequence>MADYPFITDMSHETMDGLLKLKTFNDSQASLGPFSVSSVGTLEYGSTISSFPQENCCRLPSFSQILLSIDAHGFPLDVSPSSLGILHNYSSSISLHSASSSQSSRSRRRGRPRKSECGYSKAKQHTDHVSPRPRWNNTERHELIEAIIREKKLDDMSTICWDRIAAAVGRATKACKDQWRREVLPNIRSKFTTSSKRSRRSSSNNE</sequence>
<dbReference type="RefSeq" id="XP_023468132.1">
    <property type="nucleotide sequence ID" value="XM_023608316.1"/>
</dbReference>
<dbReference type="EMBL" id="KZ303845">
    <property type="protein sequence ID" value="PHZ14424.1"/>
    <property type="molecule type" value="Genomic_DNA"/>
</dbReference>
<dbReference type="GeneID" id="35439306"/>
<keyword evidence="4" id="KW-1185">Reference proteome</keyword>
<evidence type="ECO:0000313" key="4">
    <source>
        <dbReference type="Proteomes" id="UP000242254"/>
    </source>
</evidence>
<organism evidence="3 4">
    <name type="scientific">Rhizopus microsporus ATCC 52813</name>
    <dbReference type="NCBI Taxonomy" id="1340429"/>
    <lineage>
        <taxon>Eukaryota</taxon>
        <taxon>Fungi</taxon>
        <taxon>Fungi incertae sedis</taxon>
        <taxon>Mucoromycota</taxon>
        <taxon>Mucoromycotina</taxon>
        <taxon>Mucoromycetes</taxon>
        <taxon>Mucorales</taxon>
        <taxon>Mucorineae</taxon>
        <taxon>Rhizopodaceae</taxon>
        <taxon>Rhizopus</taxon>
    </lineage>
</organism>
<evidence type="ECO:0000313" key="3">
    <source>
        <dbReference type="EMBL" id="PHZ14424.1"/>
    </source>
</evidence>
<proteinExistence type="predicted"/>
<name>A0A2G4T098_RHIZD</name>
<dbReference type="PROSITE" id="PS50090">
    <property type="entry name" value="MYB_LIKE"/>
    <property type="match status" value="1"/>
</dbReference>
<dbReference type="Proteomes" id="UP000242254">
    <property type="component" value="Unassembled WGS sequence"/>
</dbReference>
<feature type="region of interest" description="Disordered" evidence="1">
    <location>
        <begin position="97"/>
        <end position="135"/>
    </location>
</feature>
<dbReference type="AlphaFoldDB" id="A0A2G4T098"/>
<evidence type="ECO:0000259" key="2">
    <source>
        <dbReference type="PROSITE" id="PS50090"/>
    </source>
</evidence>
<evidence type="ECO:0000256" key="1">
    <source>
        <dbReference type="SAM" id="MobiDB-lite"/>
    </source>
</evidence>
<reference evidence="3 4" key="1">
    <citation type="journal article" date="2016" name="Proc. Natl. Acad. Sci. U.S.A.">
        <title>Lipid metabolic changes in an early divergent fungus govern the establishment of a mutualistic symbiosis with endobacteria.</title>
        <authorList>
            <person name="Lastovetsky O.A."/>
            <person name="Gaspar M.L."/>
            <person name="Mondo S.J."/>
            <person name="LaButti K.M."/>
            <person name="Sandor L."/>
            <person name="Grigoriev I.V."/>
            <person name="Henry S.A."/>
            <person name="Pawlowska T.E."/>
        </authorList>
    </citation>
    <scope>NUCLEOTIDE SEQUENCE [LARGE SCALE GENOMIC DNA]</scope>
    <source>
        <strain evidence="3 4">ATCC 52813</strain>
    </source>
</reference>